<evidence type="ECO:0000256" key="22">
    <source>
        <dbReference type="RuleBase" id="RU368094"/>
    </source>
</evidence>
<dbReference type="Proteomes" id="UP000682733">
    <property type="component" value="Unassembled WGS sequence"/>
</dbReference>
<dbReference type="EC" id="2.7.8.29" evidence="22"/>
<sequence length="208" mass="24398">TVDNVRQLLTDIDSSLNRPLSEKNYACGCDIYDWNHPQDPFHFVKALILRDHWLCVVTLFGFEISEYSLEYQLPNFGECWWAPSYALLCNGGGIYVGIKTCKHLKIELHNWRGMWKTQSVRGKIMYVLNHVTLQDWTEFYWYPSAAFGCWLGTIYLVILLLLGHIATFYLKLIFWIPLDHFLFVGRFIFTLFASIVAIREGYEYLSDT</sequence>
<evidence type="ECO:0000256" key="20">
    <source>
        <dbReference type="ARBA" id="ARBA00036644"/>
    </source>
</evidence>
<evidence type="ECO:0000256" key="10">
    <source>
        <dbReference type="ARBA" id="ARBA00023098"/>
    </source>
</evidence>
<organism evidence="24 25">
    <name type="scientific">Didymodactylos carnosus</name>
    <dbReference type="NCBI Taxonomy" id="1234261"/>
    <lineage>
        <taxon>Eukaryota</taxon>
        <taxon>Metazoa</taxon>
        <taxon>Spiralia</taxon>
        <taxon>Gnathifera</taxon>
        <taxon>Rotifera</taxon>
        <taxon>Eurotatoria</taxon>
        <taxon>Bdelloidea</taxon>
        <taxon>Philodinida</taxon>
        <taxon>Philodinidae</taxon>
        <taxon>Didymodactylos</taxon>
    </lineage>
</organism>
<dbReference type="Proteomes" id="UP000677228">
    <property type="component" value="Unassembled WGS sequence"/>
</dbReference>
<keyword evidence="11 22" id="KW-0472">Membrane</keyword>
<accession>A0A8S2SLS7</accession>
<gene>
    <name evidence="23" type="ORF">OVA965_LOCUS34541</name>
    <name evidence="24" type="ORF">TMI583_LOCUS35461</name>
</gene>
<proteinExistence type="inferred from homology"/>
<evidence type="ECO:0000313" key="25">
    <source>
        <dbReference type="Proteomes" id="UP000682733"/>
    </source>
</evidence>
<evidence type="ECO:0000256" key="6">
    <source>
        <dbReference type="ARBA" id="ARBA00022679"/>
    </source>
</evidence>
<keyword evidence="13 22" id="KW-1208">Phospholipid metabolism</keyword>
<dbReference type="PANTHER" id="PTHR15362:SF7">
    <property type="entry name" value="PHOSPHATIDYLSERINE SYNTHASE 2"/>
    <property type="match status" value="1"/>
</dbReference>
<evidence type="ECO:0000256" key="17">
    <source>
        <dbReference type="ARBA" id="ARBA00035955"/>
    </source>
</evidence>
<dbReference type="GO" id="GO:0006659">
    <property type="term" value="P:phosphatidylserine biosynthetic process"/>
    <property type="evidence" value="ECO:0007669"/>
    <property type="project" value="UniProtKB-UniRule"/>
</dbReference>
<evidence type="ECO:0000313" key="23">
    <source>
        <dbReference type="EMBL" id="CAF1443648.1"/>
    </source>
</evidence>
<evidence type="ECO:0000256" key="12">
    <source>
        <dbReference type="ARBA" id="ARBA00023209"/>
    </source>
</evidence>
<evidence type="ECO:0000256" key="8">
    <source>
        <dbReference type="ARBA" id="ARBA00022824"/>
    </source>
</evidence>
<dbReference type="EMBL" id="CAJOBA010050913">
    <property type="protein sequence ID" value="CAF4239418.1"/>
    <property type="molecule type" value="Genomic_DNA"/>
</dbReference>
<evidence type="ECO:0000256" key="2">
    <source>
        <dbReference type="ARBA" id="ARBA00004916"/>
    </source>
</evidence>
<evidence type="ECO:0000256" key="5">
    <source>
        <dbReference type="ARBA" id="ARBA00022516"/>
    </source>
</evidence>
<dbReference type="GO" id="GO:0005789">
    <property type="term" value="C:endoplasmic reticulum membrane"/>
    <property type="evidence" value="ECO:0007669"/>
    <property type="project" value="UniProtKB-SubCell"/>
</dbReference>
<comment type="pathway">
    <text evidence="2 22">Phospholipid metabolism; phosphatidylserine biosynthesis.</text>
</comment>
<evidence type="ECO:0000256" key="14">
    <source>
        <dbReference type="ARBA" id="ARBA00035767"/>
    </source>
</evidence>
<dbReference type="PANTHER" id="PTHR15362">
    <property type="entry name" value="PHOSPHATIDYLINOSITOL SYNTHASE"/>
    <property type="match status" value="1"/>
</dbReference>
<comment type="pathway">
    <text evidence="3">Lipid metabolism.</text>
</comment>
<evidence type="ECO:0000256" key="4">
    <source>
        <dbReference type="ARBA" id="ARBA00008671"/>
    </source>
</evidence>
<dbReference type="InterPro" id="IPR004277">
    <property type="entry name" value="PSS"/>
</dbReference>
<comment type="catalytic activity">
    <reaction evidence="19">
        <text>1-(1Z-octadecenyl)-2-(4Z,7Z,10Z,13Z,16Z,19Z-docosahexaenoyl)-sn-glycero-3-phosphoethanolamine + L-serine = 1-(1Z-octadecenyl)-2-(4Z,7Z,10Z,13Z,16Z,19Z-docosahexaenoyl)-sn-glycero-3-phospho-L-serine + ethanolamine</text>
        <dbReference type="Rhea" id="RHEA:41496"/>
        <dbReference type="ChEBI" id="CHEBI:33384"/>
        <dbReference type="ChEBI" id="CHEBI:57603"/>
        <dbReference type="ChEBI" id="CHEBI:78263"/>
        <dbReference type="ChEBI" id="CHEBI:78264"/>
    </reaction>
    <physiologicalReaction direction="left-to-right" evidence="19">
        <dbReference type="Rhea" id="RHEA:41497"/>
    </physiologicalReaction>
</comment>
<comment type="catalytic activity">
    <reaction evidence="14">
        <text>1-hexadecanoyl-2-(9Z-octadecenoyl)-sn-glycero-3-phosphoethanolamine + L-serine = 1-hexadecanoyl-2-(9Z-octadecenoyl)-sn-glycero-3-phospho-L-serine + ethanolamine</text>
        <dbReference type="Rhea" id="RHEA:41484"/>
        <dbReference type="ChEBI" id="CHEBI:33384"/>
        <dbReference type="ChEBI" id="CHEBI:57603"/>
        <dbReference type="ChEBI" id="CHEBI:73007"/>
        <dbReference type="ChEBI" id="CHEBI:75029"/>
    </reaction>
    <physiologicalReaction direction="left-to-right" evidence="14">
        <dbReference type="Rhea" id="RHEA:41485"/>
    </physiologicalReaction>
</comment>
<evidence type="ECO:0000256" key="19">
    <source>
        <dbReference type="ARBA" id="ARBA00036623"/>
    </source>
</evidence>
<comment type="catalytic activity">
    <reaction evidence="16">
        <text>1-(1Z-octadecenyl)-2-(9Z-octadecenoyl)-sn-glycero-3-phosphoethanolamine + L-serine = 1-(1Z-octadecenyl)-2-(9Z-octadecenoyl)-sn-glycero-3-phospho-L-serine + ethanolamine</text>
        <dbReference type="Rhea" id="RHEA:41600"/>
        <dbReference type="ChEBI" id="CHEBI:33384"/>
        <dbReference type="ChEBI" id="CHEBI:57603"/>
        <dbReference type="ChEBI" id="CHEBI:78340"/>
        <dbReference type="ChEBI" id="CHEBI:78341"/>
    </reaction>
    <physiologicalReaction direction="left-to-right" evidence="16">
        <dbReference type="Rhea" id="RHEA:41601"/>
    </physiologicalReaction>
</comment>
<feature type="non-terminal residue" evidence="24">
    <location>
        <position position="1"/>
    </location>
</feature>
<evidence type="ECO:0000256" key="3">
    <source>
        <dbReference type="ARBA" id="ARBA00005189"/>
    </source>
</evidence>
<comment type="catalytic activity">
    <reaction evidence="20">
        <text>1-octadecanoyl-2-(9Z-octadecenoyl)-sn-glycero-3-phosphoethanolamine + L-serine = 1-octadecanoyl-2-(9Z-octadecenoyl)-sn-glycero-3-phospho-L-serine + ethanolamine</text>
        <dbReference type="Rhea" id="RHEA:40795"/>
        <dbReference type="ChEBI" id="CHEBI:33384"/>
        <dbReference type="ChEBI" id="CHEBI:57603"/>
        <dbReference type="ChEBI" id="CHEBI:75038"/>
        <dbReference type="ChEBI" id="CHEBI:78260"/>
    </reaction>
    <physiologicalReaction direction="left-to-right" evidence="20">
        <dbReference type="Rhea" id="RHEA:40796"/>
    </physiologicalReaction>
</comment>
<comment type="catalytic activity">
    <reaction evidence="22">
        <text>a 1,2-diacyl-sn-glycero-3-phosphoethanolamine + L-serine = a 1,2-diacyl-sn-glycero-3-phospho-L-serine + ethanolamine</text>
        <dbReference type="Rhea" id="RHEA:27606"/>
        <dbReference type="ChEBI" id="CHEBI:33384"/>
        <dbReference type="ChEBI" id="CHEBI:57262"/>
        <dbReference type="ChEBI" id="CHEBI:57603"/>
        <dbReference type="ChEBI" id="CHEBI:64612"/>
        <dbReference type="EC" id="2.7.8.29"/>
    </reaction>
</comment>
<evidence type="ECO:0000313" key="24">
    <source>
        <dbReference type="EMBL" id="CAF4239418.1"/>
    </source>
</evidence>
<evidence type="ECO:0000256" key="1">
    <source>
        <dbReference type="ARBA" id="ARBA00004477"/>
    </source>
</evidence>
<keyword evidence="6 22" id="KW-0808">Transferase</keyword>
<comment type="function">
    <text evidence="22">Catalyzes a base-exchange reaction in which the polar head group of phosphatidylethanolamine (PE) is replaced by L-serine.</text>
</comment>
<name>A0A8S2SLS7_9BILA</name>
<reference evidence="24" key="1">
    <citation type="submission" date="2021-02" db="EMBL/GenBank/DDBJ databases">
        <authorList>
            <person name="Nowell W R."/>
        </authorList>
    </citation>
    <scope>NUCLEOTIDE SEQUENCE</scope>
</reference>
<protein>
    <recommendedName>
        <fullName evidence="22">Phosphatidylserine synthase</fullName>
        <ecNumber evidence="22">2.7.8.29</ecNumber>
    </recommendedName>
    <alternativeName>
        <fullName evidence="22">Serine-exchange enzyme</fullName>
    </alternativeName>
</protein>
<feature type="transmembrane region" description="Helical" evidence="22">
    <location>
        <begin position="139"/>
        <end position="162"/>
    </location>
</feature>
<dbReference type="Pfam" id="PF03034">
    <property type="entry name" value="PSS"/>
    <property type="match status" value="1"/>
</dbReference>
<evidence type="ECO:0000256" key="21">
    <source>
        <dbReference type="ARBA" id="ARBA00036733"/>
    </source>
</evidence>
<feature type="transmembrane region" description="Helical" evidence="22">
    <location>
        <begin position="174"/>
        <end position="198"/>
    </location>
</feature>
<comment type="caution">
    <text evidence="24">The sequence shown here is derived from an EMBL/GenBank/DDBJ whole genome shotgun (WGS) entry which is preliminary data.</text>
</comment>
<evidence type="ECO:0000256" key="13">
    <source>
        <dbReference type="ARBA" id="ARBA00023264"/>
    </source>
</evidence>
<comment type="catalytic activity">
    <reaction evidence="21">
        <text>1-(1Z-octadecenyl)-2-(5Z,8Z,11Z,14Z- eicosatetraenoyl)-sn-glycero-3-phosphoethanolamine + L-serine = 1-(1Z-octadecenyl)-2-(5Z,8Z,11Z,14Z-eicosatetraenoyl)-sn-glycero-3-phospho-L-serine + ethanolamine</text>
        <dbReference type="Rhea" id="RHEA:41604"/>
        <dbReference type="ChEBI" id="CHEBI:33384"/>
        <dbReference type="ChEBI" id="CHEBI:57603"/>
        <dbReference type="ChEBI" id="CHEBI:78342"/>
        <dbReference type="ChEBI" id="CHEBI:78343"/>
    </reaction>
    <physiologicalReaction direction="left-to-right" evidence="21">
        <dbReference type="Rhea" id="RHEA:41605"/>
    </physiologicalReaction>
</comment>
<comment type="subcellular location">
    <subcellularLocation>
        <location evidence="1 22">Endoplasmic reticulum membrane</location>
        <topology evidence="1 22">Multi-pass membrane protein</topology>
    </subcellularLocation>
</comment>
<comment type="catalytic activity">
    <reaction evidence="17">
        <text>1-octadecanoyl-2-(5Z,8Z,11Z,14Z)-eicosatetraenoyl-sn-glycero-3-phosphoethanolamine + L-serine = 1-octadecanoyl-2-(5Z,8Z,11Z,14Z)-eicosatetraenoyl-sn-glycero-3-phosphoserine + ethanolamine</text>
        <dbReference type="Rhea" id="RHEA:41500"/>
        <dbReference type="ChEBI" id="CHEBI:33384"/>
        <dbReference type="ChEBI" id="CHEBI:57603"/>
        <dbReference type="ChEBI" id="CHEBI:78268"/>
        <dbReference type="ChEBI" id="CHEBI:78269"/>
    </reaction>
    <physiologicalReaction direction="left-to-right" evidence="17">
        <dbReference type="Rhea" id="RHEA:41501"/>
    </physiologicalReaction>
</comment>
<keyword evidence="9 22" id="KW-1133">Transmembrane helix</keyword>
<keyword evidence="5 22" id="KW-0444">Lipid biosynthesis</keyword>
<comment type="catalytic activity">
    <reaction evidence="15">
        <text>1-hexadecanoyl-2-(4Z,7Z,10Z,13Z,16Z,19Z-docosahexaenoyl)-sn-glycero-3-phosphoethanolamine + L-serine = 1-hexadecanoyl-2-(4Z,7Z,10Z,13Z,16Z,19Z-docosahexaenoyl)-sn-glycero-3-phosphoserine + ethanolamine</text>
        <dbReference type="Rhea" id="RHEA:41488"/>
        <dbReference type="ChEBI" id="CHEBI:33384"/>
        <dbReference type="ChEBI" id="CHEBI:57603"/>
        <dbReference type="ChEBI" id="CHEBI:78261"/>
        <dbReference type="ChEBI" id="CHEBI:78262"/>
    </reaction>
    <physiologicalReaction direction="left-to-right" evidence="15">
        <dbReference type="Rhea" id="RHEA:41489"/>
    </physiologicalReaction>
</comment>
<evidence type="ECO:0000256" key="9">
    <source>
        <dbReference type="ARBA" id="ARBA00022989"/>
    </source>
</evidence>
<keyword evidence="7 22" id="KW-0812">Transmembrane</keyword>
<keyword evidence="8 22" id="KW-0256">Endoplasmic reticulum</keyword>
<comment type="catalytic activity">
    <reaction evidence="18">
        <text>1-octadecanoyl-2-(4Z,7Z,10Z,13Z,16Z,19Z-docosahexaenoyl)-sn-glycero-3-phosphoethanolamine + L-serine = 1-octadecanoyl-2-(4Z,7Z,10Z,13Z,16Z,19Z-docosahexaenoyl)-sn-glycero-3-phosphoserine + ethanolamine</text>
        <dbReference type="Rhea" id="RHEA:41492"/>
        <dbReference type="ChEBI" id="CHEBI:33384"/>
        <dbReference type="ChEBI" id="CHEBI:57603"/>
        <dbReference type="ChEBI" id="CHEBI:78265"/>
        <dbReference type="ChEBI" id="CHEBI:78266"/>
    </reaction>
    <physiologicalReaction direction="left-to-right" evidence="18">
        <dbReference type="Rhea" id="RHEA:41493"/>
    </physiologicalReaction>
</comment>
<evidence type="ECO:0000256" key="18">
    <source>
        <dbReference type="ARBA" id="ARBA00036428"/>
    </source>
</evidence>
<comment type="similarity">
    <text evidence="4 22">Belongs to the phosphatidyl serine synthase family.</text>
</comment>
<dbReference type="GO" id="GO:0106245">
    <property type="term" value="F:L-serine-phosphatidylethanolamine phosphatidyltransferase activity"/>
    <property type="evidence" value="ECO:0007669"/>
    <property type="project" value="UniProtKB-UniRule"/>
</dbReference>
<evidence type="ECO:0000256" key="15">
    <source>
        <dbReference type="ARBA" id="ARBA00035833"/>
    </source>
</evidence>
<dbReference type="EMBL" id="CAJNOK010029107">
    <property type="protein sequence ID" value="CAF1443648.1"/>
    <property type="molecule type" value="Genomic_DNA"/>
</dbReference>
<evidence type="ECO:0000256" key="7">
    <source>
        <dbReference type="ARBA" id="ARBA00022692"/>
    </source>
</evidence>
<keyword evidence="10 22" id="KW-0443">Lipid metabolism</keyword>
<evidence type="ECO:0000256" key="11">
    <source>
        <dbReference type="ARBA" id="ARBA00023136"/>
    </source>
</evidence>
<evidence type="ECO:0000256" key="16">
    <source>
        <dbReference type="ARBA" id="ARBA00035875"/>
    </source>
</evidence>
<dbReference type="AlphaFoldDB" id="A0A8S2SLS7"/>
<feature type="non-terminal residue" evidence="24">
    <location>
        <position position="208"/>
    </location>
</feature>
<comment type="caution">
    <text evidence="22">Lacks conserved residue(s) required for the propagation of feature annotation.</text>
</comment>
<keyword evidence="12 22" id="KW-0594">Phospholipid biosynthesis</keyword>